<evidence type="ECO:0000256" key="14">
    <source>
        <dbReference type="SAM" id="Phobius"/>
    </source>
</evidence>
<keyword evidence="8" id="KW-0547">Nucleotide-binding</keyword>
<dbReference type="PROSITE" id="PS50885">
    <property type="entry name" value="HAMP"/>
    <property type="match status" value="1"/>
</dbReference>
<organism evidence="17 18">
    <name type="scientific">Domibacillus iocasae</name>
    <dbReference type="NCBI Taxonomy" id="1714016"/>
    <lineage>
        <taxon>Bacteria</taxon>
        <taxon>Bacillati</taxon>
        <taxon>Bacillota</taxon>
        <taxon>Bacilli</taxon>
        <taxon>Bacillales</taxon>
        <taxon>Bacillaceae</taxon>
        <taxon>Domibacillus</taxon>
    </lineage>
</organism>
<keyword evidence="9" id="KW-0418">Kinase</keyword>
<dbReference type="OrthoDB" id="9786919at2"/>
<dbReference type="FunFam" id="1.10.287.130:FF:000001">
    <property type="entry name" value="Two-component sensor histidine kinase"/>
    <property type="match status" value="1"/>
</dbReference>
<keyword evidence="10" id="KW-0067">ATP-binding</keyword>
<evidence type="ECO:0000256" key="6">
    <source>
        <dbReference type="ARBA" id="ARBA00022679"/>
    </source>
</evidence>
<proteinExistence type="predicted"/>
<keyword evidence="6" id="KW-0808">Transferase</keyword>
<dbReference type="Pfam" id="PF00512">
    <property type="entry name" value="HisKA"/>
    <property type="match status" value="1"/>
</dbReference>
<dbReference type="InterPro" id="IPR003594">
    <property type="entry name" value="HATPase_dom"/>
</dbReference>
<protein>
    <recommendedName>
        <fullName evidence="3">histidine kinase</fullName>
        <ecNumber evidence="3">2.7.13.3</ecNumber>
    </recommendedName>
</protein>
<dbReference type="InterPro" id="IPR003661">
    <property type="entry name" value="HisK_dim/P_dom"/>
</dbReference>
<evidence type="ECO:0000259" key="16">
    <source>
        <dbReference type="PROSITE" id="PS50885"/>
    </source>
</evidence>
<evidence type="ECO:0000313" key="17">
    <source>
        <dbReference type="EMBL" id="OES43825.1"/>
    </source>
</evidence>
<evidence type="ECO:0000256" key="5">
    <source>
        <dbReference type="ARBA" id="ARBA00022553"/>
    </source>
</evidence>
<dbReference type="InterPro" id="IPR050428">
    <property type="entry name" value="TCS_sensor_his_kinase"/>
</dbReference>
<dbReference type="EMBL" id="MAMP01000024">
    <property type="protein sequence ID" value="OES43825.1"/>
    <property type="molecule type" value="Genomic_DNA"/>
</dbReference>
<dbReference type="CDD" id="cd00075">
    <property type="entry name" value="HATPase"/>
    <property type="match status" value="1"/>
</dbReference>
<dbReference type="SMART" id="SM00387">
    <property type="entry name" value="HATPase_c"/>
    <property type="match status" value="1"/>
</dbReference>
<keyword evidence="18" id="KW-1185">Reference proteome</keyword>
<evidence type="ECO:0000256" key="8">
    <source>
        <dbReference type="ARBA" id="ARBA00022741"/>
    </source>
</evidence>
<dbReference type="CDD" id="cd00082">
    <property type="entry name" value="HisKA"/>
    <property type="match status" value="1"/>
</dbReference>
<keyword evidence="12" id="KW-0902">Two-component regulatory system</keyword>
<feature type="domain" description="HAMP" evidence="16">
    <location>
        <begin position="177"/>
        <end position="231"/>
    </location>
</feature>
<dbReference type="Pfam" id="PF02518">
    <property type="entry name" value="HATPase_c"/>
    <property type="match status" value="1"/>
</dbReference>
<comment type="subcellular location">
    <subcellularLocation>
        <location evidence="2">Cell membrane</location>
        <topology evidence="2">Multi-pass membrane protein</topology>
    </subcellularLocation>
</comment>
<evidence type="ECO:0000256" key="3">
    <source>
        <dbReference type="ARBA" id="ARBA00012438"/>
    </source>
</evidence>
<dbReference type="GO" id="GO:0005524">
    <property type="term" value="F:ATP binding"/>
    <property type="evidence" value="ECO:0007669"/>
    <property type="project" value="UniProtKB-KW"/>
</dbReference>
<evidence type="ECO:0000256" key="7">
    <source>
        <dbReference type="ARBA" id="ARBA00022692"/>
    </source>
</evidence>
<dbReference type="InterPro" id="IPR036890">
    <property type="entry name" value="HATPase_C_sf"/>
</dbReference>
<dbReference type="SMART" id="SM00388">
    <property type="entry name" value="HisKA"/>
    <property type="match status" value="1"/>
</dbReference>
<reference evidence="17 18" key="1">
    <citation type="submission" date="2016-06" db="EMBL/GenBank/DDBJ databases">
        <title>Domibacillus iocasae genome sequencing.</title>
        <authorList>
            <person name="Verma A."/>
            <person name="Pal Y."/>
            <person name="Ojha A.K."/>
            <person name="Krishnamurthi S."/>
        </authorList>
    </citation>
    <scope>NUCLEOTIDE SEQUENCE [LARGE SCALE GENOMIC DNA]</scope>
    <source>
        <strain evidence="17 18">DSM 29979</strain>
    </source>
</reference>
<dbReference type="PRINTS" id="PR00344">
    <property type="entry name" value="BCTRLSENSOR"/>
</dbReference>
<evidence type="ECO:0000256" key="11">
    <source>
        <dbReference type="ARBA" id="ARBA00022989"/>
    </source>
</evidence>
<dbReference type="InterPro" id="IPR004358">
    <property type="entry name" value="Sig_transdc_His_kin-like_C"/>
</dbReference>
<dbReference type="PROSITE" id="PS50109">
    <property type="entry name" value="HIS_KIN"/>
    <property type="match status" value="1"/>
</dbReference>
<keyword evidence="5" id="KW-0597">Phosphoprotein</keyword>
<dbReference type="SUPFAM" id="SSF55874">
    <property type="entry name" value="ATPase domain of HSP90 chaperone/DNA topoisomerase II/histidine kinase"/>
    <property type="match status" value="1"/>
</dbReference>
<dbReference type="Gene3D" id="3.30.565.10">
    <property type="entry name" value="Histidine kinase-like ATPase, C-terminal domain"/>
    <property type="match status" value="1"/>
</dbReference>
<evidence type="ECO:0000256" key="1">
    <source>
        <dbReference type="ARBA" id="ARBA00000085"/>
    </source>
</evidence>
<dbReference type="EC" id="2.7.13.3" evidence="3"/>
<dbReference type="STRING" id="1714016.BA724_12065"/>
<dbReference type="GO" id="GO:0000155">
    <property type="term" value="F:phosphorelay sensor kinase activity"/>
    <property type="evidence" value="ECO:0007669"/>
    <property type="project" value="InterPro"/>
</dbReference>
<dbReference type="PANTHER" id="PTHR45436:SF5">
    <property type="entry name" value="SENSOR HISTIDINE KINASE TRCS"/>
    <property type="match status" value="1"/>
</dbReference>
<evidence type="ECO:0000256" key="10">
    <source>
        <dbReference type="ARBA" id="ARBA00022840"/>
    </source>
</evidence>
<dbReference type="Proteomes" id="UP000095658">
    <property type="component" value="Unassembled WGS sequence"/>
</dbReference>
<keyword evidence="4" id="KW-1003">Cell membrane</keyword>
<keyword evidence="7 14" id="KW-0812">Transmembrane</keyword>
<dbReference type="SUPFAM" id="SSF158472">
    <property type="entry name" value="HAMP domain-like"/>
    <property type="match status" value="1"/>
</dbReference>
<dbReference type="InterPro" id="IPR005467">
    <property type="entry name" value="His_kinase_dom"/>
</dbReference>
<dbReference type="SMART" id="SM00304">
    <property type="entry name" value="HAMP"/>
    <property type="match status" value="1"/>
</dbReference>
<keyword evidence="11 14" id="KW-1133">Transmembrane helix</keyword>
<dbReference type="CDD" id="cd06225">
    <property type="entry name" value="HAMP"/>
    <property type="match status" value="1"/>
</dbReference>
<evidence type="ECO:0000256" key="12">
    <source>
        <dbReference type="ARBA" id="ARBA00023012"/>
    </source>
</evidence>
<sequence>MKLKNKIHLGTSVLLIAIVVLMNTAIYAAASIMLKEADIERAAADAARITSGISNPSESIESSDLLRAYAPADGMVRVVLPDGTVDGVSVSPNAAALREREAVFETSEQQTVIEEHSSRYAHVSLPVIWRGGEVASLELMENLQATDRILDILQIVLIVVSFLAVIPAAISARMLSAIISNPVEDMTQTMRRIQKSGTYERIETNKKRHDELQEMARTFNDMMDLLGENYQKQESFVQNASHELKTPLTVIESYANLLRRRGKERPDLFDESVEAIHEEAIRMKELTQQLLTLARRGETWDMNVETVDIPGFVEEAAGSFEKAYGRHIEITIIDPFSMKTDRAKLRQLLYIFLDNARKYSEDDIHIEVKKMEIRIIDHGIGIPSSDLEKVFDRFYRVDKARSRKTGGFGLGLSFAKELAAVIDAGIRIESEEGMGTTVILTLSEFSFSSRTLKEKQEERK</sequence>
<dbReference type="PANTHER" id="PTHR45436">
    <property type="entry name" value="SENSOR HISTIDINE KINASE YKOH"/>
    <property type="match status" value="1"/>
</dbReference>
<dbReference type="InterPro" id="IPR036097">
    <property type="entry name" value="HisK_dim/P_sf"/>
</dbReference>
<feature type="domain" description="Histidine kinase" evidence="15">
    <location>
        <begin position="239"/>
        <end position="446"/>
    </location>
</feature>
<dbReference type="Gene3D" id="6.10.340.10">
    <property type="match status" value="1"/>
</dbReference>
<dbReference type="AlphaFoldDB" id="A0A1E7DLE5"/>
<evidence type="ECO:0000259" key="15">
    <source>
        <dbReference type="PROSITE" id="PS50109"/>
    </source>
</evidence>
<gene>
    <name evidence="17" type="ORF">BA724_12065</name>
</gene>
<dbReference type="InterPro" id="IPR003660">
    <property type="entry name" value="HAMP_dom"/>
</dbReference>
<evidence type="ECO:0000256" key="2">
    <source>
        <dbReference type="ARBA" id="ARBA00004651"/>
    </source>
</evidence>
<comment type="catalytic activity">
    <reaction evidence="1">
        <text>ATP + protein L-histidine = ADP + protein N-phospho-L-histidine.</text>
        <dbReference type="EC" id="2.7.13.3"/>
    </reaction>
</comment>
<evidence type="ECO:0000313" key="18">
    <source>
        <dbReference type="Proteomes" id="UP000095658"/>
    </source>
</evidence>
<evidence type="ECO:0000256" key="13">
    <source>
        <dbReference type="ARBA" id="ARBA00023136"/>
    </source>
</evidence>
<evidence type="ECO:0000256" key="4">
    <source>
        <dbReference type="ARBA" id="ARBA00022475"/>
    </source>
</evidence>
<keyword evidence="13 14" id="KW-0472">Membrane</keyword>
<name>A0A1E7DLE5_9BACI</name>
<comment type="caution">
    <text evidence="17">The sequence shown here is derived from an EMBL/GenBank/DDBJ whole genome shotgun (WGS) entry which is preliminary data.</text>
</comment>
<accession>A0A1E7DLE5</accession>
<dbReference type="SUPFAM" id="SSF47384">
    <property type="entry name" value="Homodimeric domain of signal transducing histidine kinase"/>
    <property type="match status" value="1"/>
</dbReference>
<dbReference type="Pfam" id="PF00672">
    <property type="entry name" value="HAMP"/>
    <property type="match status" value="1"/>
</dbReference>
<feature type="transmembrane region" description="Helical" evidence="14">
    <location>
        <begin position="152"/>
        <end position="170"/>
    </location>
</feature>
<dbReference type="RefSeq" id="WP_069939603.1">
    <property type="nucleotide sequence ID" value="NZ_MAMP01000024.1"/>
</dbReference>
<dbReference type="Gene3D" id="1.10.287.130">
    <property type="match status" value="1"/>
</dbReference>
<evidence type="ECO:0000256" key="9">
    <source>
        <dbReference type="ARBA" id="ARBA00022777"/>
    </source>
</evidence>
<dbReference type="GO" id="GO:0005886">
    <property type="term" value="C:plasma membrane"/>
    <property type="evidence" value="ECO:0007669"/>
    <property type="project" value="UniProtKB-SubCell"/>
</dbReference>